<dbReference type="InterPro" id="IPR006068">
    <property type="entry name" value="ATPase_P-typ_cation-transptr_C"/>
</dbReference>
<dbReference type="GO" id="GO:0005886">
    <property type="term" value="C:plasma membrane"/>
    <property type="evidence" value="ECO:0007669"/>
    <property type="project" value="TreeGrafter"/>
</dbReference>
<evidence type="ECO:0000256" key="5">
    <source>
        <dbReference type="RuleBase" id="RU361146"/>
    </source>
</evidence>
<name>A0A8T1XHN5_9BRAS</name>
<proteinExistence type="inferred from homology"/>
<keyword evidence="5" id="KW-0472">Membrane</keyword>
<dbReference type="InterPro" id="IPR006408">
    <property type="entry name" value="P-type_ATPase_IIB"/>
</dbReference>
<keyword evidence="2" id="KW-0479">Metal-binding</keyword>
<feature type="transmembrane region" description="Helical" evidence="5">
    <location>
        <begin position="468"/>
        <end position="489"/>
    </location>
</feature>
<dbReference type="GO" id="GO:0046872">
    <property type="term" value="F:metal ion binding"/>
    <property type="evidence" value="ECO:0007669"/>
    <property type="project" value="UniProtKB-KW"/>
</dbReference>
<dbReference type="PANTHER" id="PTHR24093:SF514">
    <property type="entry name" value="CALCIUM-TRANSPORTING ATPASE"/>
    <property type="match status" value="1"/>
</dbReference>
<gene>
    <name evidence="10" type="ORF">ISN45_Aa08g015920</name>
</gene>
<evidence type="ECO:0000259" key="9">
    <source>
        <dbReference type="Pfam" id="PF00690"/>
    </source>
</evidence>
<dbReference type="EMBL" id="JAEFBK010000013">
    <property type="protein sequence ID" value="KAG7534008.1"/>
    <property type="molecule type" value="Genomic_DNA"/>
</dbReference>
<keyword evidence="1 5" id="KW-0813">Transport</keyword>
<dbReference type="PANTHER" id="PTHR24093">
    <property type="entry name" value="CATION TRANSPORTING ATPASE"/>
    <property type="match status" value="1"/>
</dbReference>
<evidence type="ECO:0000259" key="7">
    <source>
        <dbReference type="Pfam" id="PF00122"/>
    </source>
</evidence>
<evidence type="ECO:0000259" key="8">
    <source>
        <dbReference type="Pfam" id="PF00689"/>
    </source>
</evidence>
<evidence type="ECO:0000256" key="2">
    <source>
        <dbReference type="ARBA" id="ARBA00022723"/>
    </source>
</evidence>
<evidence type="ECO:0000256" key="4">
    <source>
        <dbReference type="ARBA" id="ARBA00023065"/>
    </source>
</evidence>
<feature type="domain" description="Cation-transporting P-type ATPase C-terminal" evidence="8">
    <location>
        <begin position="902"/>
        <end position="1066"/>
    </location>
</feature>
<keyword evidence="5" id="KW-0547">Nucleotide-binding</keyword>
<dbReference type="InterPro" id="IPR004014">
    <property type="entry name" value="ATPase_P-typ_cation-transptr_N"/>
</dbReference>
<dbReference type="Proteomes" id="UP000694240">
    <property type="component" value="Chromosome 13"/>
</dbReference>
<keyword evidence="5" id="KW-0067">ATP-binding</keyword>
<comment type="similarity">
    <text evidence="5">Belongs to the cation transport ATPase (P-type) (TC 3.A.3) family. Type IIB subfamily.</text>
</comment>
<feature type="transmembrane region" description="Helical" evidence="5">
    <location>
        <begin position="1023"/>
        <end position="1044"/>
    </location>
</feature>
<keyword evidence="5" id="KW-1133">Transmembrane helix</keyword>
<dbReference type="NCBIfam" id="TIGR01517">
    <property type="entry name" value="ATPase-IIB_Ca"/>
    <property type="match status" value="1"/>
</dbReference>
<feature type="transmembrane region" description="Helical" evidence="5">
    <location>
        <begin position="878"/>
        <end position="902"/>
    </location>
</feature>
<evidence type="ECO:0000313" key="11">
    <source>
        <dbReference type="Proteomes" id="UP000694240"/>
    </source>
</evidence>
<feature type="domain" description="Cation-transporting P-type ATPase N-terminal" evidence="9">
    <location>
        <begin position="180"/>
        <end position="245"/>
    </location>
</feature>
<feature type="region of interest" description="Disordered" evidence="6">
    <location>
        <begin position="122"/>
        <end position="153"/>
    </location>
</feature>
<dbReference type="Pfam" id="PF00122">
    <property type="entry name" value="E1-E2_ATPase"/>
    <property type="match status" value="1"/>
</dbReference>
<comment type="subcellular location">
    <subcellularLocation>
        <location evidence="5">Membrane</location>
        <topology evidence="5">Multi-pass membrane protein</topology>
    </subcellularLocation>
</comment>
<evidence type="ECO:0000256" key="1">
    <source>
        <dbReference type="ARBA" id="ARBA00022448"/>
    </source>
</evidence>
<dbReference type="Pfam" id="PF13246">
    <property type="entry name" value="Cation_ATPase"/>
    <property type="match status" value="1"/>
</dbReference>
<organism evidence="10 11">
    <name type="scientific">Arabidopsis thaliana x Arabidopsis arenosa</name>
    <dbReference type="NCBI Taxonomy" id="1240361"/>
    <lineage>
        <taxon>Eukaryota</taxon>
        <taxon>Viridiplantae</taxon>
        <taxon>Streptophyta</taxon>
        <taxon>Embryophyta</taxon>
        <taxon>Tracheophyta</taxon>
        <taxon>Spermatophyta</taxon>
        <taxon>Magnoliopsida</taxon>
        <taxon>eudicotyledons</taxon>
        <taxon>Gunneridae</taxon>
        <taxon>Pentapetalae</taxon>
        <taxon>rosids</taxon>
        <taxon>malvids</taxon>
        <taxon>Brassicales</taxon>
        <taxon>Brassicaceae</taxon>
        <taxon>Camelineae</taxon>
        <taxon>Arabidopsis</taxon>
    </lineage>
</organism>
<comment type="caution">
    <text evidence="10">The sequence shown here is derived from an EMBL/GenBank/DDBJ whole genome shotgun (WGS) entry which is preliminary data.</text>
</comment>
<feature type="transmembrane region" description="Helical" evidence="5">
    <location>
        <begin position="1056"/>
        <end position="1074"/>
    </location>
</feature>
<dbReference type="EC" id="7.2.2.10" evidence="5"/>
<dbReference type="GO" id="GO:0005524">
    <property type="term" value="F:ATP binding"/>
    <property type="evidence" value="ECO:0007669"/>
    <property type="project" value="UniProtKB-KW"/>
</dbReference>
<dbReference type="AlphaFoldDB" id="A0A8T1XHN5"/>
<protein>
    <recommendedName>
        <fullName evidence="5">Calcium-transporting ATPase</fullName>
        <ecNumber evidence="5">7.2.2.10</ecNumber>
    </recommendedName>
</protein>
<keyword evidence="5" id="KW-0812">Transmembrane</keyword>
<keyword evidence="5" id="KW-0109">Calcium transport</keyword>
<evidence type="ECO:0000256" key="3">
    <source>
        <dbReference type="ARBA" id="ARBA00022842"/>
    </source>
</evidence>
<comment type="catalytic activity">
    <reaction evidence="5">
        <text>Ca(2+)(in) + ATP + H2O = Ca(2+)(out) + ADP + phosphate + H(+)</text>
        <dbReference type="Rhea" id="RHEA:18105"/>
        <dbReference type="ChEBI" id="CHEBI:15377"/>
        <dbReference type="ChEBI" id="CHEBI:15378"/>
        <dbReference type="ChEBI" id="CHEBI:29108"/>
        <dbReference type="ChEBI" id="CHEBI:30616"/>
        <dbReference type="ChEBI" id="CHEBI:43474"/>
        <dbReference type="ChEBI" id="CHEBI:456216"/>
        <dbReference type="EC" id="7.2.2.10"/>
    </reaction>
</comment>
<feature type="transmembrane region" description="Helical" evidence="5">
    <location>
        <begin position="908"/>
        <end position="926"/>
    </location>
</feature>
<comment type="caution">
    <text evidence="5">Lacks conserved residue(s) required for the propagation of feature annotation.</text>
</comment>
<keyword evidence="4 5" id="KW-0406">Ion transport</keyword>
<dbReference type="InterPro" id="IPR059000">
    <property type="entry name" value="ATPase_P-type_domA"/>
</dbReference>
<feature type="transmembrane region" description="Helical" evidence="5">
    <location>
        <begin position="412"/>
        <end position="438"/>
    </location>
</feature>
<evidence type="ECO:0000256" key="6">
    <source>
        <dbReference type="SAM" id="MobiDB-lite"/>
    </source>
</evidence>
<sequence>MCKRVPEDLEVGLGFTAPDVAVSQLPEDFGVIVDSAPAAEDASENVIQDSDSEAVVVEITPEDLEMGVVSNNERRWNFSNRLQEHTSMLIAWFWTVLILPVTTLKKAFCLVKNDKDEIEMSMRGRAHDQASVLDDEDDHPEAEPANESGNSPACEFDIGLEELVQLVRDRSLEALNRYNGVIGLSNLLKTNLKVGIDDDDDEILHRRQTFGSNTYPCKKGKSLSRFIWKASQFPPSLLITLAAVIQSLLRIRRKAIDDGWYEEPCVVLLIILDIIVRASTEYWQSLQFEKLTKEKRNVHLYVTRGGGSVWVSIYDIVVGDIVPLRNGGQVPADGVLFHANSLKIDEQEMTGPHDIVQKDLQIDPFLLSGSKLIEGIGTMLVTSVGMNTEWGQMMEIAHDTDEEKPFQVYLKWIANSASCLVVLFALVACIVQLCRYFYGRTKTSDGNPMFILGITTAKEATEFVIKSLSFGIATIIVGVPVGLPIAVLLNFANTARKMMTDSALVQTPSACERMGHVTTILCHKTGVLTLNKMSVVDVWAGEIRMQDMDNGSQLPTLLKELIIEGIAQNTNGSVVLETGVSPTEQAILSFGNKLGMKFDDVRSASLGRHTIPFNPDKKYGGVALKLSTRALVHWKGSAKIILNSCEKYMDGSDNPIAIDEQKRKGFEETIKYMCERGLRCAALAYQPYELEKLPSNEALSRLPSLPGKLVLLAIIGIEDPCRPGTKEEIQLCQSGGVKVRMVTDDDILTATAIAKKCGIFDEASDGNILTGAEFRNLSDLEREERVEDLLVLAESSPSDNLLFVKALKKRQHVVAATGMGIHDSETLMAADVGLAMGIGGTAAAKEKSDIIILDGEFATIIKVILWCRYLYTNIQRCVLFRLTVSVSVVAICVAEVVIHNAFPLNTVQLLLLNLTIDIFGALALAYRPPAHHLMGKPPVNIRDPLINTTMWNKLVIQVIHQVLSLALVHSEKILELKHGPTGNAVKVMNTLIFNSFVFCMAFNNDFEIRSLDQTFKEIFRENMFLVSITSTIIFQIIVLKLLGLFNSSVKLDLKEWLVASVLGLLSQFATHFPLQAHQYNRN</sequence>
<comment type="function">
    <text evidence="5">Catalyzes the hydrolysis of ATP coupled with the transport of calcium.</text>
</comment>
<dbReference type="Pfam" id="PF00689">
    <property type="entry name" value="Cation_ATPase_C"/>
    <property type="match status" value="1"/>
</dbReference>
<keyword evidence="5" id="KW-0106">Calcium</keyword>
<evidence type="ECO:0000313" key="10">
    <source>
        <dbReference type="EMBL" id="KAG7534008.1"/>
    </source>
</evidence>
<dbReference type="GO" id="GO:0005388">
    <property type="term" value="F:P-type calcium transporter activity"/>
    <property type="evidence" value="ECO:0007669"/>
    <property type="project" value="UniProtKB-EC"/>
</dbReference>
<keyword evidence="3" id="KW-0460">Magnesium</keyword>
<dbReference type="Pfam" id="PF00690">
    <property type="entry name" value="Cation_ATPase_N"/>
    <property type="match status" value="1"/>
</dbReference>
<keyword evidence="11" id="KW-1185">Reference proteome</keyword>
<accession>A0A8T1XHN5</accession>
<feature type="domain" description="P-type ATPase A" evidence="7">
    <location>
        <begin position="301"/>
        <end position="395"/>
    </location>
</feature>
<reference evidence="10 11" key="1">
    <citation type="submission" date="2020-12" db="EMBL/GenBank/DDBJ databases">
        <title>Concerted genomic and epigenomic changes stabilize Arabidopsis allopolyploids.</title>
        <authorList>
            <person name="Chen Z."/>
        </authorList>
    </citation>
    <scope>NUCLEOTIDE SEQUENCE [LARGE SCALE GENOMIC DNA]</scope>
    <source>
        <strain evidence="10">Allo738</strain>
        <tissue evidence="10">Leaf</tissue>
    </source>
</reference>